<accession>A0A843VMB8</accession>
<feature type="repeat" description="PPR" evidence="2">
    <location>
        <begin position="210"/>
        <end position="240"/>
    </location>
</feature>
<feature type="repeat" description="PPR" evidence="2">
    <location>
        <begin position="86"/>
        <end position="120"/>
    </location>
</feature>
<dbReference type="SUPFAM" id="SSF81901">
    <property type="entry name" value="HCP-like"/>
    <property type="match status" value="1"/>
</dbReference>
<dbReference type="FunFam" id="1.25.40.10:FF:000125">
    <property type="entry name" value="Pentatricopeptide repeat-containing protein"/>
    <property type="match status" value="2"/>
</dbReference>
<dbReference type="InterPro" id="IPR032867">
    <property type="entry name" value="DYW_dom"/>
</dbReference>
<feature type="repeat" description="PPR" evidence="2">
    <location>
        <begin position="404"/>
        <end position="438"/>
    </location>
</feature>
<evidence type="ECO:0000313" key="5">
    <source>
        <dbReference type="Proteomes" id="UP000652761"/>
    </source>
</evidence>
<dbReference type="Pfam" id="PF01535">
    <property type="entry name" value="PPR"/>
    <property type="match status" value="11"/>
</dbReference>
<dbReference type="Pfam" id="PF13041">
    <property type="entry name" value="PPR_2"/>
    <property type="match status" value="1"/>
</dbReference>
<organism evidence="4 5">
    <name type="scientific">Colocasia esculenta</name>
    <name type="common">Wild taro</name>
    <name type="synonym">Arum esculentum</name>
    <dbReference type="NCBI Taxonomy" id="4460"/>
    <lineage>
        <taxon>Eukaryota</taxon>
        <taxon>Viridiplantae</taxon>
        <taxon>Streptophyta</taxon>
        <taxon>Embryophyta</taxon>
        <taxon>Tracheophyta</taxon>
        <taxon>Spermatophyta</taxon>
        <taxon>Magnoliopsida</taxon>
        <taxon>Liliopsida</taxon>
        <taxon>Araceae</taxon>
        <taxon>Aroideae</taxon>
        <taxon>Colocasieae</taxon>
        <taxon>Colocasia</taxon>
    </lineage>
</organism>
<name>A0A843VMB8_COLES</name>
<dbReference type="InterPro" id="IPR011990">
    <property type="entry name" value="TPR-like_helical_dom_sf"/>
</dbReference>
<dbReference type="InterPro" id="IPR002885">
    <property type="entry name" value="PPR_rpt"/>
</dbReference>
<dbReference type="Pfam" id="PF20431">
    <property type="entry name" value="E_motif"/>
    <property type="match status" value="1"/>
</dbReference>
<evidence type="ECO:0000256" key="1">
    <source>
        <dbReference type="ARBA" id="ARBA00022737"/>
    </source>
</evidence>
<keyword evidence="1" id="KW-0677">Repeat</keyword>
<sequence>MRRSLLGFRPHNVAAKTSSSSSAILSANARIYQLGRLGQVEAARRMFDEMPHRNVVSWNSIVAVYFQNARPAEARSLFDGMPPIHNTASWNGMVSGYVKNGRLDEARAFFDAMPEKNVVSWTSMVRGYVQEGDVAAAEALFQQMPERNVVSWTVMLGGLLQEGRIDDARRLFDAMPEKDVVARTSMIAGCCQVGRVPEARALFDDMPRRNVVSWTTMMTGYAQNGNVDVARKLFEVMPERNEVSWTAMLTGYLQAGRPDEALELFERMPEKPLATCNAMILGLAQNGLVAEAKRLFTMMPESDEMTWSAMMKVYERNGRELDVLDTFTSMQKAGMRANFPSLISVLTVCASLAILDHGRQVHAEVVKSHFDFDLFVVSALITMYVKCGDLIKARKIFDMFPSKDVAMWNSMITGYAQHGLGAEALDVFSDMRLVGMAPDDITFVGVLSACSYTGRVKEGKKVFESMQGVYSIEPKTEHYACMVDMLGRAGHINEAVDLIDKMPMEPDAIVWGSLLGACRIHKNVEVAEVAVKNLMRLEPKNAGPYVLLSNIYASRGKWGDVAELRKVMRVRSVSKSPGCSWIVVEKKVHMFTGGDALTHPEHKAIVVMLERLGGLLREAGYCPDGSFVLHDVDEEQKTHSLGYHSEKLAVAFGLLKIPEGMPIRVIKNLRVCGDCHTTMKLISKITKREIVLRDANRFHHFRDGSCSCGDYW</sequence>
<feature type="repeat" description="PPR" evidence="2">
    <location>
        <begin position="303"/>
        <end position="337"/>
    </location>
</feature>
<dbReference type="OrthoDB" id="1028258at2759"/>
<feature type="domain" description="DYW" evidence="3">
    <location>
        <begin position="620"/>
        <end position="712"/>
    </location>
</feature>
<evidence type="ECO:0000259" key="3">
    <source>
        <dbReference type="Pfam" id="PF14432"/>
    </source>
</evidence>
<dbReference type="GO" id="GO:0048731">
    <property type="term" value="P:system development"/>
    <property type="evidence" value="ECO:0007669"/>
    <property type="project" value="UniProtKB-ARBA"/>
</dbReference>
<dbReference type="GO" id="GO:0003723">
    <property type="term" value="F:RNA binding"/>
    <property type="evidence" value="ECO:0007669"/>
    <property type="project" value="InterPro"/>
</dbReference>
<dbReference type="Gene3D" id="1.25.40.10">
    <property type="entry name" value="Tetratricopeptide repeat domain"/>
    <property type="match status" value="7"/>
</dbReference>
<dbReference type="InterPro" id="IPR046848">
    <property type="entry name" value="E_motif"/>
</dbReference>
<proteinExistence type="predicted"/>
<reference evidence="4" key="1">
    <citation type="submission" date="2017-07" db="EMBL/GenBank/DDBJ databases">
        <title>Taro Niue Genome Assembly and Annotation.</title>
        <authorList>
            <person name="Atibalentja N."/>
            <person name="Keating K."/>
            <person name="Fields C.J."/>
        </authorList>
    </citation>
    <scope>NUCLEOTIDE SEQUENCE</scope>
    <source>
        <strain evidence="4">Niue_2</strain>
        <tissue evidence="4">Leaf</tissue>
    </source>
</reference>
<evidence type="ECO:0000313" key="4">
    <source>
        <dbReference type="EMBL" id="MQL97698.1"/>
    </source>
</evidence>
<dbReference type="NCBIfam" id="TIGR00756">
    <property type="entry name" value="PPR"/>
    <property type="match status" value="11"/>
</dbReference>
<dbReference type="PANTHER" id="PTHR47926:SF373">
    <property type="entry name" value="TETRATRICOPEPTIDE-LIKE HELICAL DOMAIN SUPERFAMILY, DYW DOMAIN-CONTAINING PROTEIN"/>
    <property type="match status" value="1"/>
</dbReference>
<comment type="caution">
    <text evidence="4">The sequence shown here is derived from an EMBL/GenBank/DDBJ whole genome shotgun (WGS) entry which is preliminary data.</text>
</comment>
<feature type="repeat" description="PPR" evidence="2">
    <location>
        <begin position="241"/>
        <end position="275"/>
    </location>
</feature>
<keyword evidence="5" id="KW-1185">Reference proteome</keyword>
<feature type="repeat" description="PPR" evidence="2">
    <location>
        <begin position="148"/>
        <end position="182"/>
    </location>
</feature>
<dbReference type="EMBL" id="NMUH01002086">
    <property type="protein sequence ID" value="MQL97698.1"/>
    <property type="molecule type" value="Genomic_DNA"/>
</dbReference>
<dbReference type="FunFam" id="1.25.40.10:FF:001506">
    <property type="entry name" value="Os03g0317100 protein"/>
    <property type="match status" value="1"/>
</dbReference>
<dbReference type="PANTHER" id="PTHR47926">
    <property type="entry name" value="PENTATRICOPEPTIDE REPEAT-CONTAINING PROTEIN"/>
    <property type="match status" value="1"/>
</dbReference>
<evidence type="ECO:0000256" key="2">
    <source>
        <dbReference type="PROSITE-ProRule" id="PRU00708"/>
    </source>
</evidence>
<protein>
    <recommendedName>
        <fullName evidence="3">DYW domain-containing protein</fullName>
    </recommendedName>
</protein>
<dbReference type="AlphaFoldDB" id="A0A843VMB8"/>
<dbReference type="Pfam" id="PF14432">
    <property type="entry name" value="DYW_deaminase"/>
    <property type="match status" value="1"/>
</dbReference>
<dbReference type="Proteomes" id="UP000652761">
    <property type="component" value="Unassembled WGS sequence"/>
</dbReference>
<dbReference type="GO" id="GO:0009451">
    <property type="term" value="P:RNA modification"/>
    <property type="evidence" value="ECO:0007669"/>
    <property type="project" value="InterPro"/>
</dbReference>
<dbReference type="FunFam" id="1.25.40.10:FF:000366">
    <property type="entry name" value="Pentatricopeptide (PPR) repeat-containing protein"/>
    <property type="match status" value="1"/>
</dbReference>
<dbReference type="PROSITE" id="PS51375">
    <property type="entry name" value="PPR"/>
    <property type="match status" value="6"/>
</dbReference>
<gene>
    <name evidence="4" type="ORF">Taro_030394</name>
</gene>
<dbReference type="GO" id="GO:0008270">
    <property type="term" value="F:zinc ion binding"/>
    <property type="evidence" value="ECO:0007669"/>
    <property type="project" value="InterPro"/>
</dbReference>
<dbReference type="InterPro" id="IPR046960">
    <property type="entry name" value="PPR_At4g14850-like_plant"/>
</dbReference>